<evidence type="ECO:0000256" key="2">
    <source>
        <dbReference type="ARBA" id="ARBA00012438"/>
    </source>
</evidence>
<dbReference type="PANTHER" id="PTHR43065:SF10">
    <property type="entry name" value="PEROXIDE STRESS-ACTIVATED HISTIDINE KINASE MAK3"/>
    <property type="match status" value="1"/>
</dbReference>
<dbReference type="Pfam" id="PF02518">
    <property type="entry name" value="HATPase_c"/>
    <property type="match status" value="1"/>
</dbReference>
<evidence type="ECO:0000256" key="6">
    <source>
        <dbReference type="ARBA" id="ARBA00022777"/>
    </source>
</evidence>
<keyword evidence="4" id="KW-0808">Transferase</keyword>
<dbReference type="InterPro" id="IPR004358">
    <property type="entry name" value="Sig_transdc_His_kin-like_C"/>
</dbReference>
<dbReference type="GO" id="GO:0000155">
    <property type="term" value="F:phosphorelay sensor kinase activity"/>
    <property type="evidence" value="ECO:0007669"/>
    <property type="project" value="InterPro"/>
</dbReference>
<keyword evidence="5" id="KW-0547">Nucleotide-binding</keyword>
<evidence type="ECO:0000313" key="10">
    <source>
        <dbReference type="EMBL" id="QNT71038.1"/>
    </source>
</evidence>
<dbReference type="SUPFAM" id="SSF55874">
    <property type="entry name" value="ATPase domain of HSP90 chaperone/DNA topoisomerase II/histidine kinase"/>
    <property type="match status" value="1"/>
</dbReference>
<dbReference type="PRINTS" id="PR00344">
    <property type="entry name" value="BCTRLSENSOR"/>
</dbReference>
<keyword evidence="3" id="KW-0597">Phosphoprotein</keyword>
<comment type="catalytic activity">
    <reaction evidence="1">
        <text>ATP + protein L-histidine = ADP + protein N-phospho-L-histidine.</text>
        <dbReference type="EC" id="2.7.13.3"/>
    </reaction>
</comment>
<organism evidence="10 11">
    <name type="scientific">Defluviicoccus vanus</name>
    <dbReference type="NCBI Taxonomy" id="111831"/>
    <lineage>
        <taxon>Bacteria</taxon>
        <taxon>Pseudomonadati</taxon>
        <taxon>Pseudomonadota</taxon>
        <taxon>Alphaproteobacteria</taxon>
        <taxon>Rhodospirillales</taxon>
        <taxon>Rhodospirillaceae</taxon>
        <taxon>Defluviicoccus</taxon>
    </lineage>
</organism>
<keyword evidence="6" id="KW-0418">Kinase</keyword>
<name>A0A7H1N5Q2_9PROT</name>
<dbReference type="PANTHER" id="PTHR43065">
    <property type="entry name" value="SENSOR HISTIDINE KINASE"/>
    <property type="match status" value="1"/>
</dbReference>
<dbReference type="SUPFAM" id="SSF55785">
    <property type="entry name" value="PYP-like sensor domain (PAS domain)"/>
    <property type="match status" value="1"/>
</dbReference>
<dbReference type="EMBL" id="CP053923">
    <property type="protein sequence ID" value="QNT71038.1"/>
    <property type="molecule type" value="Genomic_DNA"/>
</dbReference>
<dbReference type="InterPro" id="IPR003661">
    <property type="entry name" value="HisK_dim/P_dom"/>
</dbReference>
<dbReference type="GO" id="GO:0006355">
    <property type="term" value="P:regulation of DNA-templated transcription"/>
    <property type="evidence" value="ECO:0007669"/>
    <property type="project" value="InterPro"/>
</dbReference>
<evidence type="ECO:0000313" key="11">
    <source>
        <dbReference type="Proteomes" id="UP000516369"/>
    </source>
</evidence>
<evidence type="ECO:0000256" key="1">
    <source>
        <dbReference type="ARBA" id="ARBA00000085"/>
    </source>
</evidence>
<dbReference type="PROSITE" id="PS50109">
    <property type="entry name" value="HIS_KIN"/>
    <property type="match status" value="1"/>
</dbReference>
<dbReference type="KEGG" id="dvn:HQ394_00410"/>
<sequence length="375" mass="40987">MGDVKSRLWGGGSTPPRVLDMDLVLNAMPSVVFLVDAEHEIQYANTAAEQFFQHSEANLRRQRLEHLLPADNPLFSLVRQAFAGSQSVSEYHVTLASPRIGHHTMNIQAAPVGDPVQAVVVSMQERTLAAKIDRQLTHRGAARSVSAMAAMLAHEVKNPLAGIRGAAQLLEQSARQEDRSLTQLIRDEADRICGLVDRMEVFSVNGPLQRGAVNIHEVLGRVRTLAENSFGKHLQFTENYDPSLPPVLGDRDQLVQVFLNLVKNAAEAAPEEGGEVVVSTSYSHGVRFAVSGRHSRLKLPLVVTVQDNGEGIPEDIKQHLFDPFVTSKPRGSGLGLALVAKIIGDHGGVIEWENQPRRTLFRVMLPIAAASEEQS</sequence>
<dbReference type="Proteomes" id="UP000516369">
    <property type="component" value="Chromosome"/>
</dbReference>
<dbReference type="SMART" id="SM00091">
    <property type="entry name" value="PAS"/>
    <property type="match status" value="1"/>
</dbReference>
<feature type="domain" description="Histidine kinase" evidence="9">
    <location>
        <begin position="151"/>
        <end position="369"/>
    </location>
</feature>
<reference evidence="10 11" key="1">
    <citation type="submission" date="2020-05" db="EMBL/GenBank/DDBJ databases">
        <title>Complete closed genome sequence of Defluviicoccus vanus.</title>
        <authorList>
            <person name="Bessarab I."/>
            <person name="Arumugam K."/>
            <person name="Maszenan A.M."/>
            <person name="Seviour R.J."/>
            <person name="Williams R.B."/>
        </authorList>
    </citation>
    <scope>NUCLEOTIDE SEQUENCE [LARGE SCALE GENOMIC DNA]</scope>
    <source>
        <strain evidence="10 11">Ben 114</strain>
    </source>
</reference>
<keyword evidence="11" id="KW-1185">Reference proteome</keyword>
<keyword evidence="8" id="KW-0902">Two-component regulatory system</keyword>
<dbReference type="InterPro" id="IPR036097">
    <property type="entry name" value="HisK_dim/P_sf"/>
</dbReference>
<dbReference type="Gene3D" id="1.10.287.130">
    <property type="match status" value="1"/>
</dbReference>
<dbReference type="EC" id="2.7.13.3" evidence="2"/>
<dbReference type="InterPro" id="IPR005467">
    <property type="entry name" value="His_kinase_dom"/>
</dbReference>
<keyword evidence="7" id="KW-0067">ATP-binding</keyword>
<dbReference type="SMART" id="SM00388">
    <property type="entry name" value="HisKA"/>
    <property type="match status" value="1"/>
</dbReference>
<evidence type="ECO:0000259" key="9">
    <source>
        <dbReference type="PROSITE" id="PS50109"/>
    </source>
</evidence>
<dbReference type="SMART" id="SM00387">
    <property type="entry name" value="HATPase_c"/>
    <property type="match status" value="1"/>
</dbReference>
<dbReference type="InterPro" id="IPR036890">
    <property type="entry name" value="HATPase_C_sf"/>
</dbReference>
<gene>
    <name evidence="10" type="ORF">HQ394_00410</name>
</gene>
<dbReference type="GO" id="GO:0005524">
    <property type="term" value="F:ATP binding"/>
    <property type="evidence" value="ECO:0007669"/>
    <property type="project" value="UniProtKB-KW"/>
</dbReference>
<dbReference type="SUPFAM" id="SSF47384">
    <property type="entry name" value="Homodimeric domain of signal transducing histidine kinase"/>
    <property type="match status" value="1"/>
</dbReference>
<evidence type="ECO:0000256" key="4">
    <source>
        <dbReference type="ARBA" id="ARBA00022679"/>
    </source>
</evidence>
<evidence type="ECO:0000256" key="5">
    <source>
        <dbReference type="ARBA" id="ARBA00022741"/>
    </source>
</evidence>
<dbReference type="Gene3D" id="3.30.565.10">
    <property type="entry name" value="Histidine kinase-like ATPase, C-terminal domain"/>
    <property type="match status" value="1"/>
</dbReference>
<proteinExistence type="predicted"/>
<dbReference type="Pfam" id="PF00989">
    <property type="entry name" value="PAS"/>
    <property type="match status" value="1"/>
</dbReference>
<protein>
    <recommendedName>
        <fullName evidence="2">histidine kinase</fullName>
        <ecNumber evidence="2">2.7.13.3</ecNumber>
    </recommendedName>
</protein>
<evidence type="ECO:0000256" key="3">
    <source>
        <dbReference type="ARBA" id="ARBA00022553"/>
    </source>
</evidence>
<dbReference type="Gene3D" id="3.30.450.20">
    <property type="entry name" value="PAS domain"/>
    <property type="match status" value="1"/>
</dbReference>
<dbReference type="InterPro" id="IPR000014">
    <property type="entry name" value="PAS"/>
</dbReference>
<dbReference type="InterPro" id="IPR035965">
    <property type="entry name" value="PAS-like_dom_sf"/>
</dbReference>
<evidence type="ECO:0000256" key="7">
    <source>
        <dbReference type="ARBA" id="ARBA00022840"/>
    </source>
</evidence>
<dbReference type="InterPro" id="IPR003594">
    <property type="entry name" value="HATPase_dom"/>
</dbReference>
<dbReference type="CDD" id="cd00130">
    <property type="entry name" value="PAS"/>
    <property type="match status" value="1"/>
</dbReference>
<dbReference type="Pfam" id="PF00512">
    <property type="entry name" value="HisKA"/>
    <property type="match status" value="1"/>
</dbReference>
<dbReference type="CDD" id="cd00082">
    <property type="entry name" value="HisKA"/>
    <property type="match status" value="1"/>
</dbReference>
<evidence type="ECO:0000256" key="8">
    <source>
        <dbReference type="ARBA" id="ARBA00023012"/>
    </source>
</evidence>
<accession>A0A7H1N5Q2</accession>
<dbReference type="InterPro" id="IPR013767">
    <property type="entry name" value="PAS_fold"/>
</dbReference>
<dbReference type="AlphaFoldDB" id="A0A7H1N5Q2"/>